<dbReference type="PANTHER" id="PTHR21394">
    <property type="entry name" value="MAU2 CHROMATID COHESION FACTOR HOMOLOG"/>
    <property type="match status" value="1"/>
</dbReference>
<dbReference type="SMART" id="SM00028">
    <property type="entry name" value="TPR"/>
    <property type="match status" value="3"/>
</dbReference>
<dbReference type="GO" id="GO:0005654">
    <property type="term" value="C:nucleoplasm"/>
    <property type="evidence" value="ECO:0007669"/>
    <property type="project" value="UniProtKB-SubCell"/>
</dbReference>
<keyword evidence="7" id="KW-0539">Nucleus</keyword>
<evidence type="ECO:0000256" key="3">
    <source>
        <dbReference type="ARBA" id="ARBA00017198"/>
    </source>
</evidence>
<comment type="subcellular location">
    <subcellularLocation>
        <location evidence="1">Nucleus</location>
        <location evidence="1">Nucleoplasm</location>
    </subcellularLocation>
</comment>
<evidence type="ECO:0000256" key="6">
    <source>
        <dbReference type="ARBA" id="ARBA00022829"/>
    </source>
</evidence>
<evidence type="ECO:0000256" key="10">
    <source>
        <dbReference type="ARBA" id="ARBA00030523"/>
    </source>
</evidence>
<keyword evidence="5" id="KW-0498">Mitosis</keyword>
<evidence type="ECO:0000313" key="11">
    <source>
        <dbReference type="EMBL" id="CDW55071.1"/>
    </source>
</evidence>
<sequence>MMDYEDKYYFALVALAERFRTNNPPEISNTIRCLLAVFEFKPPPGIEARVHSQLGNIYLKYTDNVDCAKFHLEKAINLAKTFHAFDDILADATSSLGRLCYQLGEYALCKQLLWESIEILCRCHDIMCWLARLIFQLVDVLADDRDYSAAVDALRKGFDYATRENCLYLKIVFLLNICQFLMLEGRSQDLHSHMEKAAHLIDAWQGDPLRQGSFHAWFMVIQTSFHILTGDCKNARPCLRDLQQVVISMANAKPTKPSKPYEYFQWVPKEQLCIVVYTLTVFHAAQCGHFEKSRQYAKRALANAEKIRRVKDCPLLKNLRLALLHGSITCNLGTCNYVAALKELDLFKSACQQSAKTFNRHGALLHLLLGFYAVSMENYQAAEQQFAAALRINRDPHLSVYINLNLAVLYLQCGRESEFYSLMGISPDRVRDQSVMIRVSSLFVRGMHLIMQSRCSESKRTLCDALELANRNDLSRLVSFCLALVGQMLLRMNPRIEFHAECQRLLESALHLAQSNGDLPGQIWILDALKSLCTATSDNRQEEYSAKASELVDLISKEQERCKQLREHQLINVTDLIDRSKSHFIS</sequence>
<dbReference type="Gene3D" id="1.25.40.10">
    <property type="entry name" value="Tetratricopeptide repeat domain"/>
    <property type="match status" value="2"/>
</dbReference>
<keyword evidence="6" id="KW-0159">Chromosome partition</keyword>
<evidence type="ECO:0000313" key="12">
    <source>
        <dbReference type="Proteomes" id="UP000030665"/>
    </source>
</evidence>
<dbReference type="GO" id="GO:0007059">
    <property type="term" value="P:chromosome segregation"/>
    <property type="evidence" value="ECO:0007669"/>
    <property type="project" value="UniProtKB-KW"/>
</dbReference>
<dbReference type="InterPro" id="IPR019440">
    <property type="entry name" value="MAU2"/>
</dbReference>
<evidence type="ECO:0000256" key="9">
    <source>
        <dbReference type="ARBA" id="ARBA00025632"/>
    </source>
</evidence>
<dbReference type="OrthoDB" id="5565328at2759"/>
<dbReference type="STRING" id="36087.A0A077Z4P6"/>
<dbReference type="InterPro" id="IPR011990">
    <property type="entry name" value="TPR-like_helical_dom_sf"/>
</dbReference>
<keyword evidence="12" id="KW-1185">Reference proteome</keyword>
<evidence type="ECO:0000256" key="4">
    <source>
        <dbReference type="ARBA" id="ARBA00022618"/>
    </source>
</evidence>
<dbReference type="Pfam" id="PF10345">
    <property type="entry name" value="Cohesin_load"/>
    <property type="match status" value="1"/>
</dbReference>
<dbReference type="EMBL" id="HG805934">
    <property type="protein sequence ID" value="CDW55071.1"/>
    <property type="molecule type" value="Genomic_DNA"/>
</dbReference>
<reference evidence="11" key="1">
    <citation type="submission" date="2014-01" db="EMBL/GenBank/DDBJ databases">
        <authorList>
            <person name="Aslett M."/>
        </authorList>
    </citation>
    <scope>NUCLEOTIDE SEQUENCE</scope>
</reference>
<dbReference type="GO" id="GO:0051301">
    <property type="term" value="P:cell division"/>
    <property type="evidence" value="ECO:0007669"/>
    <property type="project" value="UniProtKB-KW"/>
</dbReference>
<evidence type="ECO:0000256" key="8">
    <source>
        <dbReference type="ARBA" id="ARBA00023306"/>
    </source>
</evidence>
<evidence type="ECO:0000256" key="2">
    <source>
        <dbReference type="ARBA" id="ARBA00008585"/>
    </source>
</evidence>
<keyword evidence="8" id="KW-0131">Cell cycle</keyword>
<protein>
    <recommendedName>
        <fullName evidence="3">MAU2 chromatid cohesion factor homolog</fullName>
    </recommendedName>
    <alternativeName>
        <fullName evidence="10">Cohesin loading complex subunit SCC4 homolog</fullName>
    </alternativeName>
</protein>
<comment type="similarity">
    <text evidence="2">Belongs to the SCC4/mau-2 family.</text>
</comment>
<proteinExistence type="inferred from homology"/>
<evidence type="ECO:0000256" key="1">
    <source>
        <dbReference type="ARBA" id="ARBA00004642"/>
    </source>
</evidence>
<gene>
    <name evidence="11" type="ORF">TTRE_0000334201</name>
</gene>
<keyword evidence="4" id="KW-0132">Cell division</keyword>
<reference evidence="11" key="2">
    <citation type="submission" date="2014-03" db="EMBL/GenBank/DDBJ databases">
        <title>The whipworm genome and dual-species transcriptomics of an intimate host-pathogen interaction.</title>
        <authorList>
            <person name="Foth B.J."/>
            <person name="Tsai I.J."/>
            <person name="Reid A.J."/>
            <person name="Bancroft A.J."/>
            <person name="Nichol S."/>
            <person name="Tracey A."/>
            <person name="Holroyd N."/>
            <person name="Cotton J.A."/>
            <person name="Stanley E.J."/>
            <person name="Zarowiecki M."/>
            <person name="Liu J.Z."/>
            <person name="Huckvale T."/>
            <person name="Cooper P.J."/>
            <person name="Grencis R.K."/>
            <person name="Berriman M."/>
        </authorList>
    </citation>
    <scope>NUCLEOTIDE SEQUENCE [LARGE SCALE GENOMIC DNA]</scope>
</reference>
<accession>A0A077Z4P6</accession>
<dbReference type="Proteomes" id="UP000030665">
    <property type="component" value="Unassembled WGS sequence"/>
</dbReference>
<organism evidence="11 12">
    <name type="scientific">Trichuris trichiura</name>
    <name type="common">Whipworm</name>
    <name type="synonym">Trichocephalus trichiurus</name>
    <dbReference type="NCBI Taxonomy" id="36087"/>
    <lineage>
        <taxon>Eukaryota</taxon>
        <taxon>Metazoa</taxon>
        <taxon>Ecdysozoa</taxon>
        <taxon>Nematoda</taxon>
        <taxon>Enoplea</taxon>
        <taxon>Dorylaimia</taxon>
        <taxon>Trichinellida</taxon>
        <taxon>Trichuridae</taxon>
        <taxon>Trichuris</taxon>
    </lineage>
</organism>
<dbReference type="SUPFAM" id="SSF48452">
    <property type="entry name" value="TPR-like"/>
    <property type="match status" value="2"/>
</dbReference>
<comment type="function">
    <text evidence="9">Required for association of the cohesin complex with chromatin during interphase. Plays a role in sister chromatid cohesion and normal progression through prometaphase.</text>
</comment>
<evidence type="ECO:0000256" key="5">
    <source>
        <dbReference type="ARBA" id="ARBA00022776"/>
    </source>
</evidence>
<evidence type="ECO:0000256" key="7">
    <source>
        <dbReference type="ARBA" id="ARBA00023242"/>
    </source>
</evidence>
<dbReference type="AlphaFoldDB" id="A0A077Z4P6"/>
<name>A0A077Z4P6_TRITR</name>
<dbReference type="InterPro" id="IPR019734">
    <property type="entry name" value="TPR_rpt"/>
</dbReference>
<dbReference type="GO" id="GO:0007064">
    <property type="term" value="P:mitotic sister chromatid cohesion"/>
    <property type="evidence" value="ECO:0007669"/>
    <property type="project" value="InterPro"/>
</dbReference>